<accession>A0A382VY42</accession>
<dbReference type="NCBIfam" id="TIGR00633">
    <property type="entry name" value="xth"/>
    <property type="match status" value="1"/>
</dbReference>
<dbReference type="PANTHER" id="PTHR43250:SF2">
    <property type="entry name" value="EXODEOXYRIBONUCLEASE III"/>
    <property type="match status" value="1"/>
</dbReference>
<dbReference type="InterPro" id="IPR036691">
    <property type="entry name" value="Endo/exonu/phosph_ase_sf"/>
</dbReference>
<comment type="cofactor">
    <cofactor evidence="1">
        <name>Mn(2+)</name>
        <dbReference type="ChEBI" id="CHEBI:29035"/>
    </cofactor>
</comment>
<dbReference type="InterPro" id="IPR020848">
    <property type="entry name" value="AP_endonuclease_F1_CS"/>
</dbReference>
<dbReference type="InterPro" id="IPR037493">
    <property type="entry name" value="ExoIII-like"/>
</dbReference>
<sequence length="223" mass="25838">EIKQINEAFPASEFQKLGYYSLANGQKTYNGVAIISKEEPKEIVLDIPNFEDAQRRVLASTIGNARIINLYIPNGQTVESDKYLYKLKWLEALTNFLKEELARHKQLIVLGDFNIAPEDQDVYDPEKWGEDVLCSPKERGALKKILNLGFVDVFRQFKQKEKLFSWWDYRAVSFRRNAGMRIDLILASNSLSKKCTASYIDREPRSWERPSDHTPVIAEFEVE</sequence>
<feature type="domain" description="Endonuclease/exonuclease/phosphatase" evidence="7">
    <location>
        <begin position="19"/>
        <end position="213"/>
    </location>
</feature>
<dbReference type="PANTHER" id="PTHR43250">
    <property type="entry name" value="EXODEOXYRIBONUCLEASE III"/>
    <property type="match status" value="1"/>
</dbReference>
<dbReference type="SUPFAM" id="SSF56219">
    <property type="entry name" value="DNase I-like"/>
    <property type="match status" value="1"/>
</dbReference>
<dbReference type="InterPro" id="IPR004808">
    <property type="entry name" value="AP_endonuc_1"/>
</dbReference>
<protein>
    <recommendedName>
        <fullName evidence="7">Endonuclease/exonuclease/phosphatase domain-containing protein</fullName>
    </recommendedName>
</protein>
<dbReference type="NCBIfam" id="TIGR00195">
    <property type="entry name" value="exoDNase_III"/>
    <property type="match status" value="1"/>
</dbReference>
<comment type="similarity">
    <text evidence="3">Belongs to the DNA repair enzymes AP/ExoA family.</text>
</comment>
<dbReference type="CDD" id="cd09086">
    <property type="entry name" value="ExoIII-like_AP-endo"/>
    <property type="match status" value="1"/>
</dbReference>
<reference evidence="8" key="1">
    <citation type="submission" date="2018-05" db="EMBL/GenBank/DDBJ databases">
        <authorList>
            <person name="Lanie J.A."/>
            <person name="Ng W.-L."/>
            <person name="Kazmierczak K.M."/>
            <person name="Andrzejewski T.M."/>
            <person name="Davidsen T.M."/>
            <person name="Wayne K.J."/>
            <person name="Tettelin H."/>
            <person name="Glass J.I."/>
            <person name="Rusch D."/>
            <person name="Podicherti R."/>
            <person name="Tsui H.-C.T."/>
            <person name="Winkler M.E."/>
        </authorList>
    </citation>
    <scope>NUCLEOTIDE SEQUENCE</scope>
</reference>
<dbReference type="Pfam" id="PF03372">
    <property type="entry name" value="Exo_endo_phos"/>
    <property type="match status" value="1"/>
</dbReference>
<keyword evidence="4" id="KW-0479">Metal-binding</keyword>
<dbReference type="Gene3D" id="3.60.10.10">
    <property type="entry name" value="Endonuclease/exonuclease/phosphatase"/>
    <property type="match status" value="1"/>
</dbReference>
<dbReference type="GO" id="GO:0003677">
    <property type="term" value="F:DNA binding"/>
    <property type="evidence" value="ECO:0007669"/>
    <property type="project" value="InterPro"/>
</dbReference>
<evidence type="ECO:0000256" key="4">
    <source>
        <dbReference type="ARBA" id="ARBA00022723"/>
    </source>
</evidence>
<keyword evidence="6" id="KW-0460">Magnesium</keyword>
<dbReference type="PROSITE" id="PS00728">
    <property type="entry name" value="AP_NUCLEASE_F1_3"/>
    <property type="match status" value="1"/>
</dbReference>
<evidence type="ECO:0000256" key="5">
    <source>
        <dbReference type="ARBA" id="ARBA00022801"/>
    </source>
</evidence>
<comment type="cofactor">
    <cofactor evidence="2">
        <name>Mg(2+)</name>
        <dbReference type="ChEBI" id="CHEBI:18420"/>
    </cofactor>
</comment>
<evidence type="ECO:0000256" key="3">
    <source>
        <dbReference type="ARBA" id="ARBA00007092"/>
    </source>
</evidence>
<name>A0A382VY42_9ZZZZ</name>
<dbReference type="AlphaFoldDB" id="A0A382VY42"/>
<dbReference type="PROSITE" id="PS51435">
    <property type="entry name" value="AP_NUCLEASE_F1_4"/>
    <property type="match status" value="1"/>
</dbReference>
<evidence type="ECO:0000259" key="7">
    <source>
        <dbReference type="Pfam" id="PF03372"/>
    </source>
</evidence>
<dbReference type="GO" id="GO:0046872">
    <property type="term" value="F:metal ion binding"/>
    <property type="evidence" value="ECO:0007669"/>
    <property type="project" value="UniProtKB-KW"/>
</dbReference>
<dbReference type="GO" id="GO:0006281">
    <property type="term" value="P:DNA repair"/>
    <property type="evidence" value="ECO:0007669"/>
    <property type="project" value="InterPro"/>
</dbReference>
<proteinExistence type="inferred from homology"/>
<dbReference type="GO" id="GO:0004519">
    <property type="term" value="F:endonuclease activity"/>
    <property type="evidence" value="ECO:0007669"/>
    <property type="project" value="InterPro"/>
</dbReference>
<feature type="non-terminal residue" evidence="8">
    <location>
        <position position="1"/>
    </location>
</feature>
<evidence type="ECO:0000256" key="2">
    <source>
        <dbReference type="ARBA" id="ARBA00001946"/>
    </source>
</evidence>
<dbReference type="EMBL" id="UINC01155516">
    <property type="protein sequence ID" value="SVD51413.1"/>
    <property type="molecule type" value="Genomic_DNA"/>
</dbReference>
<evidence type="ECO:0000313" key="8">
    <source>
        <dbReference type="EMBL" id="SVD51413.1"/>
    </source>
</evidence>
<dbReference type="InterPro" id="IPR005135">
    <property type="entry name" value="Endo/exonuclease/phosphatase"/>
</dbReference>
<gene>
    <name evidence="8" type="ORF">METZ01_LOCUS404267</name>
</gene>
<evidence type="ECO:0000256" key="6">
    <source>
        <dbReference type="ARBA" id="ARBA00022842"/>
    </source>
</evidence>
<evidence type="ECO:0000256" key="1">
    <source>
        <dbReference type="ARBA" id="ARBA00001936"/>
    </source>
</evidence>
<dbReference type="GO" id="GO:0008311">
    <property type="term" value="F:double-stranded DNA 3'-5' DNA exonuclease activity"/>
    <property type="evidence" value="ECO:0007669"/>
    <property type="project" value="InterPro"/>
</dbReference>
<organism evidence="8">
    <name type="scientific">marine metagenome</name>
    <dbReference type="NCBI Taxonomy" id="408172"/>
    <lineage>
        <taxon>unclassified sequences</taxon>
        <taxon>metagenomes</taxon>
        <taxon>ecological metagenomes</taxon>
    </lineage>
</organism>
<keyword evidence="5" id="KW-0378">Hydrolase</keyword>